<keyword evidence="6" id="KW-1185">Reference proteome</keyword>
<sequence>MNYTLSDLIALVLNGARILSTEKGALEVEEDNRGLMCLVEIPRQPGRCILAVSSSHRLDPHVLSYHETARRHGFECEVITCGMRNVLDLYRLGKGRQRQSVGSESEAQRYIVDLIREATAMRASDLHIVARHDYCEIRCRIDGYLRPVEQLRPDEGLRICATIYQSMCDVAEPTFKPMQAQRARMKDEFLSECGLSGARINTRPLDRGMMMVLRLLYADSPGAAPKLADLGYLPEQCEAIEELMEHRTGVVLLSGPTGSGKSTTLKVVMQKLMAEHTGIHLLTLEDPPEYEIEGANQSPVSGERGSSAGVEQEWANAIADAMRLDPDVIMVGEVRDAVTAKMAFRAAMTGHLIWTTIHANDALAILPRLEDEGVMQSLLTDSSLVIGLVNQSLVQRLCNECSIPLKGNEELLGERLMKRLTRYCDLDGVRLQGDGCERCKQQGTAGRTVVAEVIRTSPGLMQAYIRGHHLEATRHWIQEGGGIGKADALIRKINQGIVDPRAGERIVGPIRSTGASFHLPDAIS</sequence>
<evidence type="ECO:0000256" key="3">
    <source>
        <dbReference type="ARBA" id="ARBA00022840"/>
    </source>
</evidence>
<evidence type="ECO:0000313" key="5">
    <source>
        <dbReference type="EMBL" id="NID04711.1"/>
    </source>
</evidence>
<evidence type="ECO:0000313" key="6">
    <source>
        <dbReference type="Proteomes" id="UP001429601"/>
    </source>
</evidence>
<dbReference type="SUPFAM" id="SSF52540">
    <property type="entry name" value="P-loop containing nucleoside triphosphate hydrolases"/>
    <property type="match status" value="1"/>
</dbReference>
<keyword evidence="3" id="KW-0067">ATP-binding</keyword>
<dbReference type="EMBL" id="JAAQQR010000003">
    <property type="protein sequence ID" value="NID04711.1"/>
    <property type="molecule type" value="Genomic_DNA"/>
</dbReference>
<reference evidence="5 6" key="1">
    <citation type="journal article" date="2011" name="Curr. Microbiol.">
        <title>Luteibacter jiangsuensis sp. nov.: a methamidophos-degrading bacterium isolated from a methamidophos-manufacturing factory.</title>
        <authorList>
            <person name="Wang L."/>
            <person name="Wang G.L."/>
            <person name="Li S.P."/>
            <person name="Jiang J.D."/>
        </authorList>
    </citation>
    <scope>NUCLEOTIDE SEQUENCE [LARGE SCALE GENOMIC DNA]</scope>
    <source>
        <strain evidence="5 6">CGMCC 1.10133</strain>
    </source>
</reference>
<accession>A0ABX0Q4P2</accession>
<name>A0ABX0Q4P2_9GAMM</name>
<evidence type="ECO:0000259" key="4">
    <source>
        <dbReference type="PROSITE" id="PS00662"/>
    </source>
</evidence>
<dbReference type="Pfam" id="PF00437">
    <property type="entry name" value="T2SSE"/>
    <property type="match status" value="1"/>
</dbReference>
<dbReference type="InterPro" id="IPR003593">
    <property type="entry name" value="AAA+_ATPase"/>
</dbReference>
<dbReference type="SMART" id="SM00382">
    <property type="entry name" value="AAA"/>
    <property type="match status" value="1"/>
</dbReference>
<dbReference type="Gene3D" id="3.40.50.300">
    <property type="entry name" value="P-loop containing nucleotide triphosphate hydrolases"/>
    <property type="match status" value="1"/>
</dbReference>
<feature type="domain" description="Bacterial type II secretion system protein E" evidence="4">
    <location>
        <begin position="322"/>
        <end position="336"/>
    </location>
</feature>
<dbReference type="CDD" id="cd01129">
    <property type="entry name" value="PulE-GspE-like"/>
    <property type="match status" value="1"/>
</dbReference>
<gene>
    <name evidence="5" type="primary">tadA</name>
    <name evidence="5" type="ORF">HBF26_07420</name>
</gene>
<dbReference type="PANTHER" id="PTHR30258:SF1">
    <property type="entry name" value="PROTEIN TRANSPORT PROTEIN HOFB HOMOLOG"/>
    <property type="match status" value="1"/>
</dbReference>
<dbReference type="InterPro" id="IPR027417">
    <property type="entry name" value="P-loop_NTPase"/>
</dbReference>
<evidence type="ECO:0000256" key="1">
    <source>
        <dbReference type="ARBA" id="ARBA00006611"/>
    </source>
</evidence>
<dbReference type="Gene3D" id="3.30.450.90">
    <property type="match status" value="1"/>
</dbReference>
<dbReference type="RefSeq" id="WP_167029382.1">
    <property type="nucleotide sequence ID" value="NZ_JAAQQR010000003.1"/>
</dbReference>
<organism evidence="5 6">
    <name type="scientific">Luteibacter jiangsuensis</name>
    <dbReference type="NCBI Taxonomy" id="637577"/>
    <lineage>
        <taxon>Bacteria</taxon>
        <taxon>Pseudomonadati</taxon>
        <taxon>Pseudomonadota</taxon>
        <taxon>Gammaproteobacteria</taxon>
        <taxon>Lysobacterales</taxon>
        <taxon>Rhodanobacteraceae</taxon>
        <taxon>Luteibacter</taxon>
    </lineage>
</organism>
<protein>
    <submittedName>
        <fullName evidence="5">Flp pilus assembly complex ATPase component TadA</fullName>
    </submittedName>
</protein>
<keyword evidence="2" id="KW-0547">Nucleotide-binding</keyword>
<comment type="caution">
    <text evidence="5">The sequence shown here is derived from an EMBL/GenBank/DDBJ whole genome shotgun (WGS) entry which is preliminary data.</text>
</comment>
<comment type="similarity">
    <text evidence="1">Belongs to the GSP E family.</text>
</comment>
<dbReference type="InterPro" id="IPR001482">
    <property type="entry name" value="T2SS/T4SS_dom"/>
</dbReference>
<dbReference type="Proteomes" id="UP001429601">
    <property type="component" value="Unassembled WGS sequence"/>
</dbReference>
<dbReference type="PANTHER" id="PTHR30258">
    <property type="entry name" value="TYPE II SECRETION SYSTEM PROTEIN GSPE-RELATED"/>
    <property type="match status" value="1"/>
</dbReference>
<proteinExistence type="inferred from homology"/>
<dbReference type="PROSITE" id="PS00662">
    <property type="entry name" value="T2SP_E"/>
    <property type="match status" value="1"/>
</dbReference>
<evidence type="ECO:0000256" key="2">
    <source>
        <dbReference type="ARBA" id="ARBA00022741"/>
    </source>
</evidence>